<feature type="transmembrane region" description="Helical" evidence="1">
    <location>
        <begin position="87"/>
        <end position="106"/>
    </location>
</feature>
<dbReference type="EMBL" id="DXET01000227">
    <property type="protein sequence ID" value="HIX82300.1"/>
    <property type="molecule type" value="Genomic_DNA"/>
</dbReference>
<reference evidence="3" key="1">
    <citation type="journal article" date="2021" name="PeerJ">
        <title>Extensive microbial diversity within the chicken gut microbiome revealed by metagenomics and culture.</title>
        <authorList>
            <person name="Gilroy R."/>
            <person name="Ravi A."/>
            <person name="Getino M."/>
            <person name="Pursley I."/>
            <person name="Horton D.L."/>
            <person name="Alikhan N.F."/>
            <person name="Baker D."/>
            <person name="Gharbi K."/>
            <person name="Hall N."/>
            <person name="Watson M."/>
            <person name="Adriaenssens E.M."/>
            <person name="Foster-Nyarko E."/>
            <person name="Jarju S."/>
            <person name="Secka A."/>
            <person name="Antonio M."/>
            <person name="Oren A."/>
            <person name="Chaudhuri R.R."/>
            <person name="La Ragione R."/>
            <person name="Hildebrand F."/>
            <person name="Pallen M.J."/>
        </authorList>
    </citation>
    <scope>NUCLEOTIDE SEQUENCE</scope>
    <source>
        <strain evidence="3">ChiGjej1B1-14440</strain>
    </source>
</reference>
<feature type="transmembrane region" description="Helical" evidence="1">
    <location>
        <begin position="57"/>
        <end position="75"/>
    </location>
</feature>
<keyword evidence="1" id="KW-1133">Transmembrane helix</keyword>
<comment type="caution">
    <text evidence="3">The sequence shown here is derived from an EMBL/GenBank/DDBJ whole genome shotgun (WGS) entry which is preliminary data.</text>
</comment>
<keyword evidence="1" id="KW-0812">Transmembrane</keyword>
<reference evidence="3" key="2">
    <citation type="submission" date="2021-04" db="EMBL/GenBank/DDBJ databases">
        <authorList>
            <person name="Gilroy R."/>
        </authorList>
    </citation>
    <scope>NUCLEOTIDE SEQUENCE</scope>
    <source>
        <strain evidence="3">ChiGjej1B1-14440</strain>
    </source>
</reference>
<keyword evidence="1" id="KW-0472">Membrane</keyword>
<evidence type="ECO:0000313" key="4">
    <source>
        <dbReference type="Proteomes" id="UP000886724"/>
    </source>
</evidence>
<feature type="transmembrane region" description="Helical" evidence="1">
    <location>
        <begin position="7"/>
        <end position="25"/>
    </location>
</feature>
<proteinExistence type="predicted"/>
<evidence type="ECO:0000259" key="2">
    <source>
        <dbReference type="Pfam" id="PF04892"/>
    </source>
</evidence>
<feature type="transmembrane region" description="Helical" evidence="1">
    <location>
        <begin position="112"/>
        <end position="133"/>
    </location>
</feature>
<protein>
    <submittedName>
        <fullName evidence="3">VanZ family protein</fullName>
    </submittedName>
</protein>
<feature type="domain" description="VanZ-like" evidence="2">
    <location>
        <begin position="8"/>
        <end position="133"/>
    </location>
</feature>
<dbReference type="PIRSF" id="PIRSF019083">
    <property type="entry name" value="UCP019083_VanZ"/>
    <property type="match status" value="1"/>
</dbReference>
<dbReference type="AlphaFoldDB" id="A0A9D2BML8"/>
<dbReference type="InterPro" id="IPR006976">
    <property type="entry name" value="VanZ-like"/>
</dbReference>
<name>A0A9D2BML8_9FIRM</name>
<organism evidence="3 4">
    <name type="scientific">Candidatus Erysipelatoclostridium merdavium</name>
    <dbReference type="NCBI Taxonomy" id="2838566"/>
    <lineage>
        <taxon>Bacteria</taxon>
        <taxon>Bacillati</taxon>
        <taxon>Bacillota</taxon>
        <taxon>Erysipelotrichia</taxon>
        <taxon>Erysipelotrichales</taxon>
        <taxon>Erysipelotrichales incertae sedis</taxon>
    </lineage>
</organism>
<gene>
    <name evidence="3" type="ORF">H9980_10080</name>
</gene>
<evidence type="ECO:0000313" key="3">
    <source>
        <dbReference type="EMBL" id="HIX82300.1"/>
    </source>
</evidence>
<dbReference type="Pfam" id="PF04892">
    <property type="entry name" value="VanZ"/>
    <property type="match status" value="1"/>
</dbReference>
<dbReference type="InterPro" id="IPR016747">
    <property type="entry name" value="Phosphotransbutyrylase"/>
</dbReference>
<sequence length="143" mass="16881">MKKIRYFLPMIIWMIFIFIMSNTNGNGSSSQSNFFANIILQFINIDKETLTFLIRKLAHMSEYAILALFTYYALIKIAFNKRIIFQITFLISFLYACSDEFHQLFISGRSGQFTDVLIDSTGCLIMLLFLYLWQKRKNESNDY</sequence>
<evidence type="ECO:0000256" key="1">
    <source>
        <dbReference type="SAM" id="Phobius"/>
    </source>
</evidence>
<accession>A0A9D2BML8</accession>
<dbReference type="Proteomes" id="UP000886724">
    <property type="component" value="Unassembled WGS sequence"/>
</dbReference>
<dbReference type="NCBIfam" id="NF037970">
    <property type="entry name" value="vanZ_1"/>
    <property type="match status" value="1"/>
</dbReference>